<feature type="transmembrane region" description="Helical" evidence="5">
    <location>
        <begin position="260"/>
        <end position="283"/>
    </location>
</feature>
<sequence length="448" mass="49999">MSSEIASLLWQIVAPVLFLLGTVGNILSILVLTRPSSRKSSTATYLTALAVSDLIVLFFIFASTELSSWLLVAVTCERIISTMWPHKVRVLCTRRSAFYVILSLVVTIYGGTSHILFGMHLGSVMVEEHGFNNHTQFPNSTSIVKAFLNSTESGVSNSSFSQNKITDLNRFLATTQGHSTTSNDIHSSFATITTLNIDASATMSTESFTKVSFHNMSSPPIPSVEATHTQNRYVIQTTCSPLKDHSYADFFNFIYPWVDLLMYFLIPAVILVIGDIIIIRKIIESRTLRKLMLHIDSSARKLHDKSASVTMMLLTVNAVFVLCTTPISIFLIGMPYWVDSAQGFTSVQAIGWAIVNLLMYLNHAINFILYFLSGTKFRQKVMDMFYRKKIQRAQSLSLSQRESNSDGCSPHLMAASFSQCRKDSQRSSYSTKRLCNAEQSSCNDSILK</sequence>
<keyword evidence="4 5" id="KW-0472">Membrane</keyword>
<name>A0ABY7F655_MYAAR</name>
<dbReference type="Gene3D" id="1.20.1070.10">
    <property type="entry name" value="Rhodopsin 7-helix transmembrane proteins"/>
    <property type="match status" value="2"/>
</dbReference>
<evidence type="ECO:0000256" key="5">
    <source>
        <dbReference type="SAM" id="Phobius"/>
    </source>
</evidence>
<dbReference type="InterPro" id="IPR000276">
    <property type="entry name" value="GPCR_Rhodpsn"/>
</dbReference>
<keyword evidence="8" id="KW-1185">Reference proteome</keyword>
<evidence type="ECO:0000259" key="6">
    <source>
        <dbReference type="PROSITE" id="PS50262"/>
    </source>
</evidence>
<dbReference type="InterPro" id="IPR017452">
    <property type="entry name" value="GPCR_Rhodpsn_7TM"/>
</dbReference>
<evidence type="ECO:0000256" key="3">
    <source>
        <dbReference type="ARBA" id="ARBA00022989"/>
    </source>
</evidence>
<organism evidence="7 8">
    <name type="scientific">Mya arenaria</name>
    <name type="common">Soft-shell clam</name>
    <dbReference type="NCBI Taxonomy" id="6604"/>
    <lineage>
        <taxon>Eukaryota</taxon>
        <taxon>Metazoa</taxon>
        <taxon>Spiralia</taxon>
        <taxon>Lophotrochozoa</taxon>
        <taxon>Mollusca</taxon>
        <taxon>Bivalvia</taxon>
        <taxon>Autobranchia</taxon>
        <taxon>Heteroconchia</taxon>
        <taxon>Euheterodonta</taxon>
        <taxon>Imparidentia</taxon>
        <taxon>Neoheterodontei</taxon>
        <taxon>Myida</taxon>
        <taxon>Myoidea</taxon>
        <taxon>Myidae</taxon>
        <taxon>Mya</taxon>
    </lineage>
</organism>
<keyword evidence="3 5" id="KW-1133">Transmembrane helix</keyword>
<dbReference type="Pfam" id="PF00001">
    <property type="entry name" value="7tm_1"/>
    <property type="match status" value="1"/>
</dbReference>
<protein>
    <submittedName>
        <fullName evidence="7">FMAR-like protein</fullName>
    </submittedName>
</protein>
<evidence type="ECO:0000313" key="7">
    <source>
        <dbReference type="EMBL" id="WAR14786.1"/>
    </source>
</evidence>
<evidence type="ECO:0000256" key="2">
    <source>
        <dbReference type="ARBA" id="ARBA00022692"/>
    </source>
</evidence>
<dbReference type="PANTHER" id="PTHR46641:SF25">
    <property type="entry name" value="CNMAMIDE RECEPTOR-RELATED"/>
    <property type="match status" value="1"/>
</dbReference>
<feature type="non-terminal residue" evidence="7">
    <location>
        <position position="1"/>
    </location>
</feature>
<dbReference type="EMBL" id="CP111020">
    <property type="protein sequence ID" value="WAR14786.1"/>
    <property type="molecule type" value="Genomic_DNA"/>
</dbReference>
<feature type="transmembrane region" description="Helical" evidence="5">
    <location>
        <begin position="97"/>
        <end position="117"/>
    </location>
</feature>
<feature type="transmembrane region" description="Helical" evidence="5">
    <location>
        <begin position="12"/>
        <end position="32"/>
    </location>
</feature>
<dbReference type="Proteomes" id="UP001164746">
    <property type="component" value="Chromosome 9"/>
</dbReference>
<dbReference type="PRINTS" id="PR00237">
    <property type="entry name" value="GPCRRHODOPSN"/>
</dbReference>
<reference evidence="7" key="1">
    <citation type="submission" date="2022-11" db="EMBL/GenBank/DDBJ databases">
        <title>Centuries of genome instability and evolution in soft-shell clam transmissible cancer (bioRxiv).</title>
        <authorList>
            <person name="Hart S.F.M."/>
            <person name="Yonemitsu M.A."/>
            <person name="Giersch R.M."/>
            <person name="Beal B.F."/>
            <person name="Arriagada G."/>
            <person name="Davis B.W."/>
            <person name="Ostrander E.A."/>
            <person name="Goff S.P."/>
            <person name="Metzger M.J."/>
        </authorList>
    </citation>
    <scope>NUCLEOTIDE SEQUENCE</scope>
    <source>
        <strain evidence="7">MELC-2E11</strain>
        <tissue evidence="7">Siphon/mantle</tissue>
    </source>
</reference>
<evidence type="ECO:0000313" key="8">
    <source>
        <dbReference type="Proteomes" id="UP001164746"/>
    </source>
</evidence>
<proteinExistence type="predicted"/>
<feature type="domain" description="G-protein coupled receptors family 1 profile" evidence="6">
    <location>
        <begin position="24"/>
        <end position="370"/>
    </location>
</feature>
<dbReference type="InterPro" id="IPR052954">
    <property type="entry name" value="GPCR-Ligand_Int"/>
</dbReference>
<gene>
    <name evidence="7" type="ORF">MAR_004891</name>
</gene>
<feature type="transmembrane region" description="Helical" evidence="5">
    <location>
        <begin position="309"/>
        <end position="337"/>
    </location>
</feature>
<dbReference type="SUPFAM" id="SSF81321">
    <property type="entry name" value="Family A G protein-coupled receptor-like"/>
    <property type="match status" value="2"/>
</dbReference>
<accession>A0ABY7F655</accession>
<evidence type="ECO:0000256" key="4">
    <source>
        <dbReference type="ARBA" id="ARBA00023136"/>
    </source>
</evidence>
<dbReference type="PROSITE" id="PS50262">
    <property type="entry name" value="G_PROTEIN_RECEP_F1_2"/>
    <property type="match status" value="1"/>
</dbReference>
<feature type="transmembrane region" description="Helical" evidence="5">
    <location>
        <begin position="349"/>
        <end position="372"/>
    </location>
</feature>
<comment type="subcellular location">
    <subcellularLocation>
        <location evidence="1">Membrane</location>
    </subcellularLocation>
</comment>
<dbReference type="PANTHER" id="PTHR46641">
    <property type="entry name" value="FMRFAMIDE RECEPTOR-RELATED"/>
    <property type="match status" value="1"/>
</dbReference>
<evidence type="ECO:0000256" key="1">
    <source>
        <dbReference type="ARBA" id="ARBA00004370"/>
    </source>
</evidence>
<keyword evidence="2 5" id="KW-0812">Transmembrane</keyword>